<evidence type="ECO:0008006" key="4">
    <source>
        <dbReference type="Google" id="ProtNLM"/>
    </source>
</evidence>
<reference evidence="2 3" key="1">
    <citation type="submission" date="2020-09" db="EMBL/GenBank/DDBJ databases">
        <title>De no assembly of potato wild relative species, Solanum commersonii.</title>
        <authorList>
            <person name="Cho K."/>
        </authorList>
    </citation>
    <scope>NUCLEOTIDE SEQUENCE [LARGE SCALE GENOMIC DNA]</scope>
    <source>
        <strain evidence="2">LZ3.2</strain>
        <tissue evidence="2">Leaf</tissue>
    </source>
</reference>
<sequence length="155" mass="18350">MFRFGHGRKLLSLDPRGPHATRWYTHFSWTNTTKHVLKVFRDALDSMTEDHRLPDYCRIGRDIWRVRDPIFCWDVIEVHLSDRHIFTLIVGEDQIPIESWSMHNGCLFGTNDFNIFVMHQYIVNHFGTMTLTLFGLDSLLVFLLVILLYVLNNNK</sequence>
<comment type="caution">
    <text evidence="2">The sequence shown here is derived from an EMBL/GenBank/DDBJ whole genome shotgun (WGS) entry which is preliminary data.</text>
</comment>
<accession>A0A9J6A6N1</accession>
<protein>
    <recommendedName>
        <fullName evidence="4">Transmembrane protein</fullName>
    </recommendedName>
</protein>
<keyword evidence="3" id="KW-1185">Reference proteome</keyword>
<evidence type="ECO:0000313" key="3">
    <source>
        <dbReference type="Proteomes" id="UP000824120"/>
    </source>
</evidence>
<name>A0A9J6A6N1_SOLCO</name>
<gene>
    <name evidence="2" type="ORF">H5410_005094</name>
</gene>
<proteinExistence type="predicted"/>
<dbReference type="EMBL" id="JACXVP010000002">
    <property type="protein sequence ID" value="KAG5619876.1"/>
    <property type="molecule type" value="Genomic_DNA"/>
</dbReference>
<dbReference type="AlphaFoldDB" id="A0A9J6A6N1"/>
<feature type="transmembrane region" description="Helical" evidence="1">
    <location>
        <begin position="126"/>
        <end position="151"/>
    </location>
</feature>
<dbReference type="OrthoDB" id="1296690at2759"/>
<keyword evidence="1" id="KW-0472">Membrane</keyword>
<keyword evidence="1" id="KW-0812">Transmembrane</keyword>
<keyword evidence="1" id="KW-1133">Transmembrane helix</keyword>
<organism evidence="2 3">
    <name type="scientific">Solanum commersonii</name>
    <name type="common">Commerson's wild potato</name>
    <name type="synonym">Commerson's nightshade</name>
    <dbReference type="NCBI Taxonomy" id="4109"/>
    <lineage>
        <taxon>Eukaryota</taxon>
        <taxon>Viridiplantae</taxon>
        <taxon>Streptophyta</taxon>
        <taxon>Embryophyta</taxon>
        <taxon>Tracheophyta</taxon>
        <taxon>Spermatophyta</taxon>
        <taxon>Magnoliopsida</taxon>
        <taxon>eudicotyledons</taxon>
        <taxon>Gunneridae</taxon>
        <taxon>Pentapetalae</taxon>
        <taxon>asterids</taxon>
        <taxon>lamiids</taxon>
        <taxon>Solanales</taxon>
        <taxon>Solanaceae</taxon>
        <taxon>Solanoideae</taxon>
        <taxon>Solaneae</taxon>
        <taxon>Solanum</taxon>
    </lineage>
</organism>
<dbReference type="Proteomes" id="UP000824120">
    <property type="component" value="Chromosome 2"/>
</dbReference>
<evidence type="ECO:0000256" key="1">
    <source>
        <dbReference type="SAM" id="Phobius"/>
    </source>
</evidence>
<evidence type="ECO:0000313" key="2">
    <source>
        <dbReference type="EMBL" id="KAG5619876.1"/>
    </source>
</evidence>
<feature type="non-terminal residue" evidence="2">
    <location>
        <position position="155"/>
    </location>
</feature>